<dbReference type="EMBL" id="BBRZ01000015">
    <property type="protein sequence ID" value="GAM55519.1"/>
    <property type="molecule type" value="Genomic_DNA"/>
</dbReference>
<feature type="chain" id="PRO_5002121583" description="Lcl C-terminal domain-containing protein" evidence="2">
    <location>
        <begin position="22"/>
        <end position="427"/>
    </location>
</feature>
<feature type="domain" description="Lcl C-terminal" evidence="3">
    <location>
        <begin position="74"/>
        <end position="228"/>
    </location>
</feature>
<evidence type="ECO:0000313" key="5">
    <source>
        <dbReference type="Proteomes" id="UP000031671"/>
    </source>
</evidence>
<dbReference type="Proteomes" id="UP000031671">
    <property type="component" value="Unassembled WGS sequence"/>
</dbReference>
<dbReference type="PANTHER" id="PTHR35812:SF1">
    <property type="entry name" value="LIPOPROTEIN"/>
    <property type="match status" value="1"/>
</dbReference>
<dbReference type="AlphaFoldDB" id="A0A0B8NXU9"/>
<gene>
    <name evidence="4" type="ORF">JCM19231_5293</name>
</gene>
<comment type="caution">
    <text evidence="4">The sequence shown here is derived from an EMBL/GenBank/DDBJ whole genome shotgun (WGS) entry which is preliminary data.</text>
</comment>
<organism evidence="4 5">
    <name type="scientific">Vibrio ishigakensis</name>
    <dbReference type="NCBI Taxonomy" id="1481914"/>
    <lineage>
        <taxon>Bacteria</taxon>
        <taxon>Pseudomonadati</taxon>
        <taxon>Pseudomonadota</taxon>
        <taxon>Gammaproteobacteria</taxon>
        <taxon>Vibrionales</taxon>
        <taxon>Vibrionaceae</taxon>
        <taxon>Vibrio</taxon>
    </lineage>
</organism>
<dbReference type="PANTHER" id="PTHR35812">
    <property type="entry name" value="LIPOPROTEIN"/>
    <property type="match status" value="1"/>
</dbReference>
<evidence type="ECO:0000259" key="3">
    <source>
        <dbReference type="Pfam" id="PF07603"/>
    </source>
</evidence>
<reference evidence="4 5" key="2">
    <citation type="submission" date="2015-01" db="EMBL/GenBank/DDBJ databases">
        <authorList>
            <consortium name="NBRP consortium"/>
            <person name="Sawabe T."/>
            <person name="Meirelles P."/>
            <person name="Feng G."/>
            <person name="Sayaka M."/>
            <person name="Hattori M."/>
            <person name="Ohkuma M."/>
        </authorList>
    </citation>
    <scope>NUCLEOTIDE SEQUENCE [LARGE SCALE GENOMIC DNA]</scope>
    <source>
        <strain evidence="5">JCM 19231</strain>
    </source>
</reference>
<protein>
    <recommendedName>
        <fullName evidence="3">Lcl C-terminal domain-containing protein</fullName>
    </recommendedName>
</protein>
<evidence type="ECO:0000256" key="1">
    <source>
        <dbReference type="SAM" id="MobiDB-lite"/>
    </source>
</evidence>
<dbReference type="InterPro" id="IPR011460">
    <property type="entry name" value="Lcl_C"/>
</dbReference>
<feature type="region of interest" description="Disordered" evidence="1">
    <location>
        <begin position="408"/>
        <end position="427"/>
    </location>
</feature>
<name>A0A0B8NXU9_9VIBR</name>
<reference evidence="4 5" key="1">
    <citation type="submission" date="2015-01" db="EMBL/GenBank/DDBJ databases">
        <title>Vibrio sp. C1 JCM 19231 whole genome shotgun sequence.</title>
        <authorList>
            <person name="Sawabe T."/>
            <person name="Meirelles P."/>
            <person name="Feng G."/>
            <person name="Sayaka M."/>
            <person name="Hattori M."/>
            <person name="Ohkuma M."/>
        </authorList>
    </citation>
    <scope>NUCLEOTIDE SEQUENCE [LARGE SCALE GENOMIC DNA]</scope>
    <source>
        <strain evidence="5">JCM 19231</strain>
    </source>
</reference>
<proteinExistence type="predicted"/>
<feature type="signal peptide" evidence="2">
    <location>
        <begin position="1"/>
        <end position="21"/>
    </location>
</feature>
<feature type="domain" description="Lcl C-terminal" evidence="3">
    <location>
        <begin position="244"/>
        <end position="356"/>
    </location>
</feature>
<dbReference type="RefSeq" id="WP_261837164.1">
    <property type="nucleotide sequence ID" value="NZ_AP024882.1"/>
</dbReference>
<feature type="compositionally biased region" description="Polar residues" evidence="1">
    <location>
        <begin position="414"/>
        <end position="427"/>
    </location>
</feature>
<sequence>MKGSSISFTLCSLFFAGVASANTLNYPIVDTNQNQCFSSSGAMKSCPSAGQDTFGQDAQYQGNQPSYTNNGNDTVSDEVTGLMWTQTTDTNGDGKIDAKDKMTYEQAMKYVESLHTAGFDDWRLPSIKELNSLILFDGQDPSGIRNKSAKLDLVPFIDSRYFDINAGDVSSGERLIDGQFVSSTKYVSLTMKRDETAFGVNFIDGRIKGYGLWHPRGGEKTFYVLAVRGNPEYGQNQFVDNKNETILDKATGLTWQKGDSQQQMDFPSALAYCENLNLAGTDNWRLPNVKELQSIVDYTRSPASSSSPAIDPIFETTKIANEAKQKDYANYWSSTTHQSMRGGKAAAYVSFGRSMGYMKNEWIDVHGAGAQRSDPKTGDASRYPTGRGPQGDAIRIDNMVRCVSGGEAEFVKQPATTQRPSQSFANR</sequence>
<dbReference type="Pfam" id="PF07603">
    <property type="entry name" value="Lcl_C"/>
    <property type="match status" value="2"/>
</dbReference>
<evidence type="ECO:0000256" key="2">
    <source>
        <dbReference type="SAM" id="SignalP"/>
    </source>
</evidence>
<keyword evidence="2" id="KW-0732">Signal</keyword>
<evidence type="ECO:0000313" key="4">
    <source>
        <dbReference type="EMBL" id="GAM55519.1"/>
    </source>
</evidence>
<feature type="region of interest" description="Disordered" evidence="1">
    <location>
        <begin position="368"/>
        <end position="393"/>
    </location>
</feature>
<keyword evidence="5" id="KW-1185">Reference proteome</keyword>
<accession>A0A0B8NXU9</accession>